<evidence type="ECO:0000256" key="2">
    <source>
        <dbReference type="ARBA" id="ARBA00023163"/>
    </source>
</evidence>
<dbReference type="InterPro" id="IPR007050">
    <property type="entry name" value="HTH_bacterioopsin"/>
</dbReference>
<dbReference type="Proteomes" id="UP000183275">
    <property type="component" value="Unassembled WGS sequence"/>
</dbReference>
<gene>
    <name evidence="4" type="ORF">SAMN05216285_1121</name>
</gene>
<dbReference type="RefSeq" id="WP_049990409.1">
    <property type="nucleotide sequence ID" value="NZ_FOIS01000001.1"/>
</dbReference>
<evidence type="ECO:0000313" key="4">
    <source>
        <dbReference type="EMBL" id="SEV89158.1"/>
    </source>
</evidence>
<organism evidence="4 5">
    <name type="scientific">Natrinema salifodinae</name>
    <dbReference type="NCBI Taxonomy" id="1202768"/>
    <lineage>
        <taxon>Archaea</taxon>
        <taxon>Methanobacteriati</taxon>
        <taxon>Methanobacteriota</taxon>
        <taxon>Stenosarchaea group</taxon>
        <taxon>Halobacteria</taxon>
        <taxon>Halobacteriales</taxon>
        <taxon>Natrialbaceae</taxon>
        <taxon>Natrinema</taxon>
    </lineage>
</organism>
<keyword evidence="2" id="KW-0804">Transcription</keyword>
<sequence length="223" mass="25336">MVLIVEYEIATPILRRTVEAVSRIDIEEIYQSATGETKLIVWMYASDLNGVESALADDETVQSFTLLEERSDRRLYSVSLSDRGEEHLTYPAAAEYDIAYLDITVTKDTRIRARIPTRDALMAYRDHCRERDIPFRIHRIFSESDAIGDRYGVTEHQREALLAALDEGYFDVPRETTLSAIAATLDISDQALSARLRRGQANLLQNTLRKPDAPDEPGEWDPS</sequence>
<proteinExistence type="predicted"/>
<evidence type="ECO:0000313" key="5">
    <source>
        <dbReference type="Proteomes" id="UP000183275"/>
    </source>
</evidence>
<evidence type="ECO:0000259" key="3">
    <source>
        <dbReference type="Pfam" id="PF04967"/>
    </source>
</evidence>
<name>A0A1I0MLD0_9EURY</name>
<dbReference type="AlphaFoldDB" id="A0A1I0MLD0"/>
<feature type="domain" description="HTH bat-type" evidence="3">
    <location>
        <begin position="154"/>
        <end position="204"/>
    </location>
</feature>
<keyword evidence="5" id="KW-1185">Reference proteome</keyword>
<dbReference type="eggNOG" id="arCOG02280">
    <property type="taxonomic scope" value="Archaea"/>
</dbReference>
<dbReference type="Pfam" id="PF04967">
    <property type="entry name" value="HTH_10"/>
    <property type="match status" value="1"/>
</dbReference>
<accession>A0A1I0MLD0</accession>
<reference evidence="5" key="1">
    <citation type="submission" date="2016-10" db="EMBL/GenBank/DDBJ databases">
        <authorList>
            <person name="Varghese N."/>
        </authorList>
    </citation>
    <scope>NUCLEOTIDE SEQUENCE [LARGE SCALE GENOMIC DNA]</scope>
    <source>
        <strain evidence="5">CGMCC 1.12284</strain>
    </source>
</reference>
<dbReference type="EMBL" id="FOIS01000001">
    <property type="protein sequence ID" value="SEV89158.1"/>
    <property type="molecule type" value="Genomic_DNA"/>
</dbReference>
<dbReference type="OrthoDB" id="202021at2157"/>
<evidence type="ECO:0000256" key="1">
    <source>
        <dbReference type="ARBA" id="ARBA00023015"/>
    </source>
</evidence>
<dbReference type="PANTHER" id="PTHR34236:SF1">
    <property type="entry name" value="DIMETHYL SULFOXIDE REDUCTASE TRANSCRIPTIONAL ACTIVATOR"/>
    <property type="match status" value="1"/>
</dbReference>
<dbReference type="STRING" id="1202768.SAMN05216285_1121"/>
<keyword evidence="1" id="KW-0805">Transcription regulation</keyword>
<dbReference type="PANTHER" id="PTHR34236">
    <property type="entry name" value="DIMETHYL SULFOXIDE REDUCTASE TRANSCRIPTIONAL ACTIVATOR"/>
    <property type="match status" value="1"/>
</dbReference>
<protein>
    <recommendedName>
        <fullName evidence="3">HTH bat-type domain-containing protein</fullName>
    </recommendedName>
</protein>